<reference evidence="2 3" key="1">
    <citation type="submission" date="2015-01" db="EMBL/GenBank/DDBJ databases">
        <title>Genome of Sphingomonas taxi strain 30a.</title>
        <authorList>
            <person name="Eevers N."/>
            <person name="Van Hamme J."/>
            <person name="Bottos E."/>
            <person name="Weyens N."/>
            <person name="Vangronsveld J."/>
        </authorList>
    </citation>
    <scope>NUCLEOTIDE SEQUENCE [LARGE SCALE GENOMIC DNA]</scope>
    <source>
        <strain evidence="2 3">30a</strain>
    </source>
</reference>
<sequence>MIGIKIVAMVGFVVLTGCSKPAPSDPPTQQEVHSADSGVSSGQLGRHRYRCDDGSRLLIDYKDDGLRLDLRDGNDAPPRILSAPTQRLQYVGDGITATFSGTQLTIVEGTSRTRTCVQEGSK</sequence>
<gene>
    <name evidence="2" type="ORF">SR41_17350</name>
</gene>
<evidence type="ECO:0000313" key="3">
    <source>
        <dbReference type="Proteomes" id="UP000033203"/>
    </source>
</evidence>
<dbReference type="EMBL" id="JXTP01000092">
    <property type="protein sequence ID" value="KIU25927.1"/>
    <property type="molecule type" value="Genomic_DNA"/>
</dbReference>
<accession>A0A0D1M505</accession>
<dbReference type="GeneID" id="78486764"/>
<feature type="compositionally biased region" description="Polar residues" evidence="1">
    <location>
        <begin position="27"/>
        <end position="43"/>
    </location>
</feature>
<protein>
    <recommendedName>
        <fullName evidence="4">C-type lysozyme inhibitor domain-containing protein</fullName>
    </recommendedName>
</protein>
<evidence type="ECO:0000313" key="2">
    <source>
        <dbReference type="EMBL" id="KIU25927.1"/>
    </source>
</evidence>
<dbReference type="RefSeq" id="WP_043061458.1">
    <property type="nucleotide sequence ID" value="NZ_QDFS01000024.1"/>
</dbReference>
<evidence type="ECO:0008006" key="4">
    <source>
        <dbReference type="Google" id="ProtNLM"/>
    </source>
</evidence>
<dbReference type="PATRIC" id="fig|1549858.7.peg.1510"/>
<dbReference type="AlphaFoldDB" id="A0A0D1M505"/>
<organism evidence="2 3">
    <name type="scientific">Sphingomonas melonis</name>
    <dbReference type="NCBI Taxonomy" id="152682"/>
    <lineage>
        <taxon>Bacteria</taxon>
        <taxon>Pseudomonadati</taxon>
        <taxon>Pseudomonadota</taxon>
        <taxon>Alphaproteobacteria</taxon>
        <taxon>Sphingomonadales</taxon>
        <taxon>Sphingomonadaceae</taxon>
        <taxon>Sphingomonas</taxon>
    </lineage>
</organism>
<dbReference type="PROSITE" id="PS51257">
    <property type="entry name" value="PROKAR_LIPOPROTEIN"/>
    <property type="match status" value="1"/>
</dbReference>
<evidence type="ECO:0000256" key="1">
    <source>
        <dbReference type="SAM" id="MobiDB-lite"/>
    </source>
</evidence>
<dbReference type="Proteomes" id="UP000033203">
    <property type="component" value="Unassembled WGS sequence"/>
</dbReference>
<comment type="caution">
    <text evidence="2">The sequence shown here is derived from an EMBL/GenBank/DDBJ whole genome shotgun (WGS) entry which is preliminary data.</text>
</comment>
<name>A0A0D1M505_9SPHN</name>
<dbReference type="OrthoDB" id="7433355at2"/>
<proteinExistence type="predicted"/>
<feature type="region of interest" description="Disordered" evidence="1">
    <location>
        <begin position="19"/>
        <end position="48"/>
    </location>
</feature>